<reference evidence="2 3" key="1">
    <citation type="submission" date="2020-04" db="EMBL/GenBank/DDBJ databases">
        <authorList>
            <person name="Liu S."/>
        </authorList>
    </citation>
    <scope>NUCLEOTIDE SEQUENCE [LARGE SCALE GENOMIC DNA]</scope>
    <source>
        <strain evidence="2 3">CGMCC 1.15091</strain>
    </source>
</reference>
<keyword evidence="3" id="KW-1185">Reference proteome</keyword>
<comment type="caution">
    <text evidence="2">The sequence shown here is derived from an EMBL/GenBank/DDBJ whole genome shotgun (WGS) entry which is preliminary data.</text>
</comment>
<protein>
    <submittedName>
        <fullName evidence="2">Uncharacterized protein</fullName>
    </submittedName>
</protein>
<feature type="region of interest" description="Disordered" evidence="1">
    <location>
        <begin position="1"/>
        <end position="37"/>
    </location>
</feature>
<gene>
    <name evidence="2" type="ORF">HER39_16695</name>
</gene>
<evidence type="ECO:0000256" key="1">
    <source>
        <dbReference type="SAM" id="MobiDB-lite"/>
    </source>
</evidence>
<organism evidence="2 3">
    <name type="scientific">Arthrobacter deserti</name>
    <dbReference type="NCBI Taxonomy" id="1742687"/>
    <lineage>
        <taxon>Bacteria</taxon>
        <taxon>Bacillati</taxon>
        <taxon>Actinomycetota</taxon>
        <taxon>Actinomycetes</taxon>
        <taxon>Micrococcales</taxon>
        <taxon>Micrococcaceae</taxon>
        <taxon>Arthrobacter</taxon>
    </lineage>
</organism>
<accession>A0ABX1JTX3</accession>
<proteinExistence type="predicted"/>
<evidence type="ECO:0000313" key="3">
    <source>
        <dbReference type="Proteomes" id="UP000523795"/>
    </source>
</evidence>
<dbReference type="Proteomes" id="UP000523795">
    <property type="component" value="Unassembled WGS sequence"/>
</dbReference>
<name>A0ABX1JTX3_9MICC</name>
<sequence length="53" mass="5500">MSSKNGTAPEAAEQGSPAELVGAPGANGQDGDLLNLRGEDYSRDAAWADHSWQ</sequence>
<evidence type="ECO:0000313" key="2">
    <source>
        <dbReference type="EMBL" id="NKX52176.1"/>
    </source>
</evidence>
<dbReference type="EMBL" id="JAAZSR010000431">
    <property type="protein sequence ID" value="NKX52176.1"/>
    <property type="molecule type" value="Genomic_DNA"/>
</dbReference>